<evidence type="ECO:0000313" key="2">
    <source>
        <dbReference type="Proteomes" id="UP001596915"/>
    </source>
</evidence>
<protein>
    <submittedName>
        <fullName evidence="1">Uncharacterized protein</fullName>
    </submittedName>
</protein>
<accession>A0ABW2WNM4</accession>
<proteinExistence type="predicted"/>
<sequence>MLASLEARFQAILGNLTDSETAVGRAENASTDVVPGNEPAHMMFFDTAKPRSTDPCLVDNVSENEEVPCDLR</sequence>
<dbReference type="EMBL" id="JBHTGL010000008">
    <property type="protein sequence ID" value="MFD0623019.1"/>
    <property type="molecule type" value="Genomic_DNA"/>
</dbReference>
<dbReference type="Proteomes" id="UP001596915">
    <property type="component" value="Unassembled WGS sequence"/>
</dbReference>
<comment type="caution">
    <text evidence="1">The sequence shown here is derived from an EMBL/GenBank/DDBJ whole genome shotgun (WGS) entry which is preliminary data.</text>
</comment>
<keyword evidence="2" id="KW-1185">Reference proteome</keyword>
<organism evidence="1 2">
    <name type="scientific">Streptomyces sanglieri</name>
    <dbReference type="NCBI Taxonomy" id="193460"/>
    <lineage>
        <taxon>Bacteria</taxon>
        <taxon>Bacillati</taxon>
        <taxon>Actinomycetota</taxon>
        <taxon>Actinomycetes</taxon>
        <taxon>Kitasatosporales</taxon>
        <taxon>Streptomycetaceae</taxon>
        <taxon>Streptomyces</taxon>
    </lineage>
</organism>
<reference evidence="2" key="1">
    <citation type="journal article" date="2019" name="Int. J. Syst. Evol. Microbiol.">
        <title>The Global Catalogue of Microorganisms (GCM) 10K type strain sequencing project: providing services to taxonomists for standard genome sequencing and annotation.</title>
        <authorList>
            <consortium name="The Broad Institute Genomics Platform"/>
            <consortium name="The Broad Institute Genome Sequencing Center for Infectious Disease"/>
            <person name="Wu L."/>
            <person name="Ma J."/>
        </authorList>
    </citation>
    <scope>NUCLEOTIDE SEQUENCE [LARGE SCALE GENOMIC DNA]</scope>
    <source>
        <strain evidence="2">JCM 12607</strain>
    </source>
</reference>
<name>A0ABW2WNM4_9ACTN</name>
<evidence type="ECO:0000313" key="1">
    <source>
        <dbReference type="EMBL" id="MFD0623019.1"/>
    </source>
</evidence>
<gene>
    <name evidence="1" type="ORF">ACFQ2K_09560</name>
</gene>